<dbReference type="AlphaFoldDB" id="A0A173UV22"/>
<evidence type="ECO:0000259" key="3">
    <source>
        <dbReference type="Pfam" id="PF12850"/>
    </source>
</evidence>
<dbReference type="SUPFAM" id="SSF56300">
    <property type="entry name" value="Metallo-dependent phosphatases"/>
    <property type="match status" value="1"/>
</dbReference>
<keyword evidence="2" id="KW-0479">Metal-binding</keyword>
<sequence>MAKRIGIISDTHNLLRPEVLEILKGCDCILHAGDVTKESLLDQIRFLGNLYVVRGNNDGDWARGIAKVLTFQIEGVSFVMAHEWRHLIGQTEGTNVAVFGHTHKYFAEQAGHLLWLNPGSCGYPRFGGAVTMVVMEVDGAEYYVEKIDFSSGK</sequence>
<dbReference type="OrthoDB" id="9800565at2"/>
<accession>A0A173UV22</accession>
<dbReference type="InterPro" id="IPR029052">
    <property type="entry name" value="Metallo-depent_PP-like"/>
</dbReference>
<dbReference type="NCBIfam" id="TIGR00040">
    <property type="entry name" value="yfcE"/>
    <property type="match status" value="1"/>
</dbReference>
<gene>
    <name evidence="4" type="ORF">ERS852448_02289</name>
    <name evidence="5" type="ORF">GKE72_13735</name>
</gene>
<dbReference type="InterPro" id="IPR024654">
    <property type="entry name" value="Calcineurin-like_PHP_lpxH"/>
</dbReference>
<organism evidence="4 6">
    <name type="scientific">Eubacterium ramulus</name>
    <dbReference type="NCBI Taxonomy" id="39490"/>
    <lineage>
        <taxon>Bacteria</taxon>
        <taxon>Bacillati</taxon>
        <taxon>Bacillota</taxon>
        <taxon>Clostridia</taxon>
        <taxon>Eubacteriales</taxon>
        <taxon>Eubacteriaceae</taxon>
        <taxon>Eubacterium</taxon>
    </lineage>
</organism>
<evidence type="ECO:0000313" key="5">
    <source>
        <dbReference type="EMBL" id="MSD17097.1"/>
    </source>
</evidence>
<proteinExistence type="inferred from homology"/>
<comment type="cofactor">
    <cofactor evidence="2">
        <name>a divalent metal cation</name>
        <dbReference type="ChEBI" id="CHEBI:60240"/>
    </cofactor>
</comment>
<dbReference type="InterPro" id="IPR000979">
    <property type="entry name" value="Phosphodiesterase_MJ0936/Vps29"/>
</dbReference>
<dbReference type="EMBL" id="CYYA01000017">
    <property type="protein sequence ID" value="CUN18912.1"/>
    <property type="molecule type" value="Genomic_DNA"/>
</dbReference>
<dbReference type="Pfam" id="PF12850">
    <property type="entry name" value="Metallophos_2"/>
    <property type="match status" value="1"/>
</dbReference>
<dbReference type="RefSeq" id="WP_022035849.1">
    <property type="nucleotide sequence ID" value="NZ_CBCTYR010000021.1"/>
</dbReference>
<dbReference type="GeneID" id="97390123"/>
<evidence type="ECO:0000313" key="4">
    <source>
        <dbReference type="EMBL" id="CUN18912.1"/>
    </source>
</evidence>
<evidence type="ECO:0000256" key="2">
    <source>
        <dbReference type="RuleBase" id="RU362039"/>
    </source>
</evidence>
<dbReference type="PANTHER" id="PTHR11124">
    <property type="entry name" value="VACUOLAR SORTING PROTEIN VPS29"/>
    <property type="match status" value="1"/>
</dbReference>
<dbReference type="STRING" id="39490.ERS852448_02289"/>
<evidence type="ECO:0000313" key="7">
    <source>
        <dbReference type="Proteomes" id="UP000431304"/>
    </source>
</evidence>
<dbReference type="EMBL" id="WKRA01000029">
    <property type="protein sequence ID" value="MSD17097.1"/>
    <property type="molecule type" value="Genomic_DNA"/>
</dbReference>
<dbReference type="EC" id="3.1.4.-" evidence="2"/>
<dbReference type="GO" id="GO:0016787">
    <property type="term" value="F:hydrolase activity"/>
    <property type="evidence" value="ECO:0007669"/>
    <property type="project" value="UniProtKB-UniRule"/>
</dbReference>
<dbReference type="Proteomes" id="UP000095492">
    <property type="component" value="Unassembled WGS sequence"/>
</dbReference>
<dbReference type="GO" id="GO:0046872">
    <property type="term" value="F:metal ion binding"/>
    <property type="evidence" value="ECO:0007669"/>
    <property type="project" value="UniProtKB-KW"/>
</dbReference>
<evidence type="ECO:0000256" key="1">
    <source>
        <dbReference type="ARBA" id="ARBA00008950"/>
    </source>
</evidence>
<name>A0A173UV22_EUBRA</name>
<dbReference type="Gene3D" id="3.60.21.10">
    <property type="match status" value="1"/>
</dbReference>
<comment type="similarity">
    <text evidence="1 2">Belongs to the metallophosphoesterase superfamily. YfcE family.</text>
</comment>
<dbReference type="Proteomes" id="UP000431304">
    <property type="component" value="Unassembled WGS sequence"/>
</dbReference>
<evidence type="ECO:0000313" key="6">
    <source>
        <dbReference type="Proteomes" id="UP000095492"/>
    </source>
</evidence>
<feature type="domain" description="Calcineurin-like phosphoesterase" evidence="3">
    <location>
        <begin position="4"/>
        <end position="138"/>
    </location>
</feature>
<protein>
    <recommendedName>
        <fullName evidence="2">Phosphoesterase</fullName>
        <ecNumber evidence="2">3.1.4.-</ecNumber>
    </recommendedName>
</protein>
<reference evidence="5 7" key="2">
    <citation type="journal article" date="2019" name="Nat. Med.">
        <title>A library of human gut bacterial isolates paired with longitudinal multiomics data enables mechanistic microbiome research.</title>
        <authorList>
            <person name="Poyet M."/>
            <person name="Groussin M."/>
            <person name="Gibbons S.M."/>
            <person name="Avila-Pacheco J."/>
            <person name="Jiang X."/>
            <person name="Kearney S.M."/>
            <person name="Perrotta A.R."/>
            <person name="Berdy B."/>
            <person name="Zhao S."/>
            <person name="Lieberman T.D."/>
            <person name="Swanson P.K."/>
            <person name="Smith M."/>
            <person name="Roesemann S."/>
            <person name="Alexander J.E."/>
            <person name="Rich S.A."/>
            <person name="Livny J."/>
            <person name="Vlamakis H."/>
            <person name="Clish C."/>
            <person name="Bullock K."/>
            <person name="Deik A."/>
            <person name="Scott J."/>
            <person name="Pierce K.A."/>
            <person name="Xavier R.J."/>
            <person name="Alm E.J."/>
        </authorList>
    </citation>
    <scope>NUCLEOTIDE SEQUENCE [LARGE SCALE GENOMIC DNA]</scope>
    <source>
        <strain evidence="5 7">BIOML-A3</strain>
    </source>
</reference>
<reference evidence="4 6" key="1">
    <citation type="submission" date="2015-09" db="EMBL/GenBank/DDBJ databases">
        <authorList>
            <consortium name="Pathogen Informatics"/>
        </authorList>
    </citation>
    <scope>NUCLEOTIDE SEQUENCE [LARGE SCALE GENOMIC DNA]</scope>
    <source>
        <strain evidence="4 6">2789STDY5608891</strain>
    </source>
</reference>